<dbReference type="GO" id="GO:0005975">
    <property type="term" value="P:carbohydrate metabolic process"/>
    <property type="evidence" value="ECO:0007669"/>
    <property type="project" value="InterPro"/>
</dbReference>
<evidence type="ECO:0000313" key="8">
    <source>
        <dbReference type="EMBL" id="CEP14190.1"/>
    </source>
</evidence>
<dbReference type="Gene3D" id="3.20.20.370">
    <property type="entry name" value="Glycoside hydrolase/deacetylase"/>
    <property type="match status" value="1"/>
</dbReference>
<feature type="chain" id="PRO_5002121343" description="NodB homology domain-containing protein" evidence="6">
    <location>
        <begin position="19"/>
        <end position="247"/>
    </location>
</feature>
<keyword evidence="5" id="KW-0119">Carbohydrate metabolism</keyword>
<name>A0A0B7NFN4_9FUNG</name>
<gene>
    <name evidence="8" type="primary">PARPA_08354.1 scaffold 32756</name>
</gene>
<organism evidence="8 9">
    <name type="scientific">Parasitella parasitica</name>
    <dbReference type="NCBI Taxonomy" id="35722"/>
    <lineage>
        <taxon>Eukaryota</taxon>
        <taxon>Fungi</taxon>
        <taxon>Fungi incertae sedis</taxon>
        <taxon>Mucoromycota</taxon>
        <taxon>Mucoromycotina</taxon>
        <taxon>Mucoromycetes</taxon>
        <taxon>Mucorales</taxon>
        <taxon>Mucorineae</taxon>
        <taxon>Mucoraceae</taxon>
        <taxon>Parasitella</taxon>
    </lineage>
</organism>
<dbReference type="GO" id="GO:0016810">
    <property type="term" value="F:hydrolase activity, acting on carbon-nitrogen (but not peptide) bonds"/>
    <property type="evidence" value="ECO:0007669"/>
    <property type="project" value="InterPro"/>
</dbReference>
<feature type="signal peptide" evidence="6">
    <location>
        <begin position="1"/>
        <end position="18"/>
    </location>
</feature>
<evidence type="ECO:0000259" key="7">
    <source>
        <dbReference type="PROSITE" id="PS51677"/>
    </source>
</evidence>
<evidence type="ECO:0000256" key="6">
    <source>
        <dbReference type="SAM" id="SignalP"/>
    </source>
</evidence>
<keyword evidence="3 6" id="KW-0732">Signal</keyword>
<feature type="domain" description="NodB homology" evidence="7">
    <location>
        <begin position="40"/>
        <end position="235"/>
    </location>
</feature>
<comment type="cofactor">
    <cofactor evidence="1">
        <name>Co(2+)</name>
        <dbReference type="ChEBI" id="CHEBI:48828"/>
    </cofactor>
</comment>
<reference evidence="8 9" key="1">
    <citation type="submission" date="2014-09" db="EMBL/GenBank/DDBJ databases">
        <authorList>
            <person name="Ellenberger Sabrina"/>
        </authorList>
    </citation>
    <scope>NUCLEOTIDE SEQUENCE [LARGE SCALE GENOMIC DNA]</scope>
    <source>
        <strain evidence="8 9">CBS 412.66</strain>
    </source>
</reference>
<dbReference type="PANTHER" id="PTHR46471:SF2">
    <property type="entry name" value="CHITIN DEACETYLASE-RELATED"/>
    <property type="match status" value="1"/>
</dbReference>
<dbReference type="EMBL" id="LN731032">
    <property type="protein sequence ID" value="CEP14190.1"/>
    <property type="molecule type" value="Genomic_DNA"/>
</dbReference>
<keyword evidence="4" id="KW-0378">Hydrolase</keyword>
<evidence type="ECO:0000256" key="1">
    <source>
        <dbReference type="ARBA" id="ARBA00001941"/>
    </source>
</evidence>
<proteinExistence type="predicted"/>
<dbReference type="STRING" id="35722.A0A0B7NFN4"/>
<dbReference type="Proteomes" id="UP000054107">
    <property type="component" value="Unassembled WGS sequence"/>
</dbReference>
<dbReference type="InterPro" id="IPR002509">
    <property type="entry name" value="NODB_dom"/>
</dbReference>
<keyword evidence="9" id="KW-1185">Reference proteome</keyword>
<dbReference type="PANTHER" id="PTHR46471">
    <property type="entry name" value="CHITIN DEACETYLASE"/>
    <property type="match status" value="1"/>
</dbReference>
<sequence>MKGFTSIIAFTLTAFVSAAPTINRHSSSSVPTYDHCVQPGHFALTFDDGPFQYSWDLAKYLHSRGIKATFFTNGNNWVENFDTATTSTSDGTKSYIDVLKYYHELGHEIGSHTYEHKVLKGLTTAEVEYQMNQQSDLIYKAIGQRPRLMRPPEGELDNSASTVLNGLGYSNILWDIDTKDYELKGLAHEQELVRGVVDTDSNGHISLQHDVHESSAVELTPWMIDYITSKGYTFVTISECLGISAYQ</sequence>
<dbReference type="InterPro" id="IPR011330">
    <property type="entry name" value="Glyco_hydro/deAcase_b/a-brl"/>
</dbReference>
<dbReference type="SUPFAM" id="SSF88713">
    <property type="entry name" value="Glycoside hydrolase/deacetylase"/>
    <property type="match status" value="1"/>
</dbReference>
<evidence type="ECO:0000256" key="5">
    <source>
        <dbReference type="ARBA" id="ARBA00023277"/>
    </source>
</evidence>
<keyword evidence="2" id="KW-0479">Metal-binding</keyword>
<evidence type="ECO:0000256" key="4">
    <source>
        <dbReference type="ARBA" id="ARBA00022801"/>
    </source>
</evidence>
<dbReference type="GO" id="GO:0046872">
    <property type="term" value="F:metal ion binding"/>
    <property type="evidence" value="ECO:0007669"/>
    <property type="project" value="UniProtKB-KW"/>
</dbReference>
<dbReference type="Pfam" id="PF01522">
    <property type="entry name" value="Polysacc_deac_1"/>
    <property type="match status" value="1"/>
</dbReference>
<dbReference type="PROSITE" id="PS51677">
    <property type="entry name" value="NODB"/>
    <property type="match status" value="1"/>
</dbReference>
<protein>
    <recommendedName>
        <fullName evidence="7">NodB homology domain-containing protein</fullName>
    </recommendedName>
</protein>
<dbReference type="OrthoDB" id="2125469at2759"/>
<dbReference type="AlphaFoldDB" id="A0A0B7NFN4"/>
<evidence type="ECO:0000256" key="3">
    <source>
        <dbReference type="ARBA" id="ARBA00022729"/>
    </source>
</evidence>
<evidence type="ECO:0000256" key="2">
    <source>
        <dbReference type="ARBA" id="ARBA00022723"/>
    </source>
</evidence>
<accession>A0A0B7NFN4</accession>
<evidence type="ECO:0000313" key="9">
    <source>
        <dbReference type="Proteomes" id="UP000054107"/>
    </source>
</evidence>